<feature type="domain" description="Methyltransferase FkbM" evidence="1">
    <location>
        <begin position="121"/>
        <end position="240"/>
    </location>
</feature>
<evidence type="ECO:0000259" key="1">
    <source>
        <dbReference type="Pfam" id="PF05050"/>
    </source>
</evidence>
<dbReference type="InterPro" id="IPR052514">
    <property type="entry name" value="SAM-dependent_MTase"/>
</dbReference>
<evidence type="ECO:0000313" key="2">
    <source>
        <dbReference type="EMBL" id="SVB09840.1"/>
    </source>
</evidence>
<dbReference type="SUPFAM" id="SSF53335">
    <property type="entry name" value="S-adenosyl-L-methionine-dependent methyltransferases"/>
    <property type="match status" value="1"/>
</dbReference>
<dbReference type="InterPro" id="IPR029063">
    <property type="entry name" value="SAM-dependent_MTases_sf"/>
</dbReference>
<dbReference type="AlphaFoldDB" id="A0A382B7N4"/>
<organism evidence="2">
    <name type="scientific">marine metagenome</name>
    <dbReference type="NCBI Taxonomy" id="408172"/>
    <lineage>
        <taxon>unclassified sequences</taxon>
        <taxon>metagenomes</taxon>
        <taxon>ecological metagenomes</taxon>
    </lineage>
</organism>
<gene>
    <name evidence="2" type="ORF">METZ01_LOCUS162694</name>
</gene>
<dbReference type="PANTHER" id="PTHR34203:SF15">
    <property type="entry name" value="SLL1173 PROTEIN"/>
    <property type="match status" value="1"/>
</dbReference>
<feature type="non-terminal residue" evidence="2">
    <location>
        <position position="1"/>
    </location>
</feature>
<dbReference type="NCBIfam" id="TIGR01444">
    <property type="entry name" value="fkbM_fam"/>
    <property type="match status" value="1"/>
</dbReference>
<proteinExistence type="predicted"/>
<dbReference type="EMBL" id="UINC01028592">
    <property type="protein sequence ID" value="SVB09840.1"/>
    <property type="molecule type" value="Genomic_DNA"/>
</dbReference>
<accession>A0A382B7N4</accession>
<dbReference type="Pfam" id="PF05050">
    <property type="entry name" value="Methyltransf_21"/>
    <property type="match status" value="1"/>
</dbReference>
<dbReference type="PANTHER" id="PTHR34203">
    <property type="entry name" value="METHYLTRANSFERASE, FKBM FAMILY PROTEIN"/>
    <property type="match status" value="1"/>
</dbReference>
<reference evidence="2" key="1">
    <citation type="submission" date="2018-05" db="EMBL/GenBank/DDBJ databases">
        <authorList>
            <person name="Lanie J.A."/>
            <person name="Ng W.-L."/>
            <person name="Kazmierczak K.M."/>
            <person name="Andrzejewski T.M."/>
            <person name="Davidsen T.M."/>
            <person name="Wayne K.J."/>
            <person name="Tettelin H."/>
            <person name="Glass J.I."/>
            <person name="Rusch D."/>
            <person name="Podicherti R."/>
            <person name="Tsui H.-C.T."/>
            <person name="Winkler M.E."/>
        </authorList>
    </citation>
    <scope>NUCLEOTIDE SEQUENCE</scope>
</reference>
<protein>
    <recommendedName>
        <fullName evidence="1">Methyltransferase FkbM domain-containing protein</fullName>
    </recommendedName>
</protein>
<dbReference type="Gene3D" id="3.40.50.150">
    <property type="entry name" value="Vaccinia Virus protein VP39"/>
    <property type="match status" value="1"/>
</dbReference>
<name>A0A382B7N4_9ZZZZ</name>
<sequence length="293" mass="33751">VILINLVNIVFIKLLGVYMIPVDDKSQFGSYKPNRVVAFIINITRSLGSKWISKRLIFILRRIAIYFSKQCLDTVLFDSSLRLYTKGNVSEKRALFSPQIFEEEERNFIASQASDNSIFIDIGANVGLYSFSVSQKYKLFENTKIFSLEPHPDLFKRLLYNQNLNSHLPIFPKRIAIMDKRGEFFLNSPEENLGQGKISQKGKLKVEGLPLRGFTENEGIKRISAIKIDVEGNEEKVLIPFIVEENRSLFPDIFVIENNKDLWKTDLIGSIIAKGFSVEMKTRMNFILKKNKR</sequence>
<dbReference type="InterPro" id="IPR006342">
    <property type="entry name" value="FkbM_mtfrase"/>
</dbReference>